<dbReference type="Pfam" id="PF00567">
    <property type="entry name" value="TUDOR"/>
    <property type="match status" value="1"/>
</dbReference>
<dbReference type="PANTHER" id="PTHR12302">
    <property type="entry name" value="EBNA2 BINDING PROTEIN P100"/>
    <property type="match status" value="1"/>
</dbReference>
<dbReference type="GO" id="GO:0005829">
    <property type="term" value="C:cytosol"/>
    <property type="evidence" value="ECO:0007669"/>
    <property type="project" value="TreeGrafter"/>
</dbReference>
<dbReference type="SMART" id="SM00318">
    <property type="entry name" value="SNc"/>
    <property type="match status" value="4"/>
</dbReference>
<keyword evidence="2" id="KW-0963">Cytoplasm</keyword>
<organism evidence="5 6">
    <name type="scientific">Nadsonia fulvescens var. elongata DSM 6958</name>
    <dbReference type="NCBI Taxonomy" id="857566"/>
    <lineage>
        <taxon>Eukaryota</taxon>
        <taxon>Fungi</taxon>
        <taxon>Dikarya</taxon>
        <taxon>Ascomycota</taxon>
        <taxon>Saccharomycotina</taxon>
        <taxon>Dipodascomycetes</taxon>
        <taxon>Dipodascales</taxon>
        <taxon>Dipodascales incertae sedis</taxon>
        <taxon>Nadsonia</taxon>
    </lineage>
</organism>
<evidence type="ECO:0000256" key="1">
    <source>
        <dbReference type="ARBA" id="ARBA00004496"/>
    </source>
</evidence>
<keyword evidence="3" id="KW-0677">Repeat</keyword>
<dbReference type="Gene3D" id="2.40.50.90">
    <property type="match status" value="5"/>
</dbReference>
<comment type="subcellular location">
    <subcellularLocation>
        <location evidence="1">Cytoplasm</location>
    </subcellularLocation>
</comment>
<dbReference type="SUPFAM" id="SSF50199">
    <property type="entry name" value="Staphylococcal nuclease"/>
    <property type="match status" value="5"/>
</dbReference>
<dbReference type="STRING" id="857566.A0A1E3PE44"/>
<sequence>ILSARVKSVLSADTLVLTPLSSSTERVLHLAFLDAPRLATNDKYAFESREALRSLLVGKTIKFKVLYSLNGREYGDVSAPIFDSLVARILADGTAKLRTDAPANATTDDLAALLDTWTPLEKRAKSDAVGIWADKLPPSPVILTTLDTALYADPAKPYSAIVERVVAGDRLQVRIMLSSADAPQGRRTHILTPALIAGVKTPRSASPDTPAEPYGEPAKLFVSDRLLQRSVKVCLIDTAASGLPIVTIAHPAGDIAQLLLSNGLASVADWQSSALGAATMSTLRAAEKAARLAHLNLWKNTSTAIRSDATDFDATVAKIVSPDTLVVRNLQTDQETTVQLASVRGPRLNDKATAPYVPVAKEFLRTKLIGKRVKVHVHTIRPATDHFEQRSIVTLTNANDFNVAALLVDQGLATVIRHRATDEDRSDIWDLLLEKESYAIKGHRGVHSKKPPTAGDDDLVNASENATKAKIYLPSLQRQSTIPAVVEHVASAGRLRLRVANGKDNISLTLVLSGVRAPRSEEAYGEKARDFVLRRYLQRDVTFTVLGLDKTGGFIGHVFLPGSGTKTPLSLSLVSEGLASVHGFSAENSGYYDQLMAAQESAQNEEKNLWEGFKAQQQQAKAKEEDLAKAHAKAEAQAQAPTKQYLDIKITDIADSGSVSYIPVSAASTLTRLQADLASFYAAAANATVATFQATGTTPHKNEYVAYRDPDSNVFNRGKVMAVDRAAGTYNVNLIDVGTTIPAAPLDHLRPLKDDPKWQPSAVKPLAQVAALSFIKLPPSSPTDYLAEYVDCLKGTILGKQMVGVLDGKVAGVSNSVDSLTLFQIDSAGPEDSVNAFLVDEAYAFVKPDKALAQAWEKSSTKALQYLRELQEGARSSRVGVWEYGDADD</sequence>
<dbReference type="GO" id="GO:0003723">
    <property type="term" value="F:RNA binding"/>
    <property type="evidence" value="ECO:0007669"/>
    <property type="project" value="TreeGrafter"/>
</dbReference>
<dbReference type="InterPro" id="IPR016071">
    <property type="entry name" value="Staphylococal_nuclease_OB-fold"/>
</dbReference>
<proteinExistence type="predicted"/>
<dbReference type="GO" id="GO:0005634">
    <property type="term" value="C:nucleus"/>
    <property type="evidence" value="ECO:0007669"/>
    <property type="project" value="TreeGrafter"/>
</dbReference>
<dbReference type="InterPro" id="IPR002999">
    <property type="entry name" value="Tudor"/>
</dbReference>
<dbReference type="PANTHER" id="PTHR12302:SF2">
    <property type="entry name" value="STAPHYLOCOCCAL NUCLEASE DOMAIN-CONTAINING PROTEIN 1"/>
    <property type="match status" value="1"/>
</dbReference>
<dbReference type="Proteomes" id="UP000095009">
    <property type="component" value="Unassembled WGS sequence"/>
</dbReference>
<dbReference type="EMBL" id="KV454414">
    <property type="protein sequence ID" value="ODQ63675.1"/>
    <property type="molecule type" value="Genomic_DNA"/>
</dbReference>
<feature type="non-terminal residue" evidence="5">
    <location>
        <position position="889"/>
    </location>
</feature>
<feature type="domain" description="TNase-like" evidence="4">
    <location>
        <begin position="480"/>
        <end position="612"/>
    </location>
</feature>
<evidence type="ECO:0000313" key="6">
    <source>
        <dbReference type="Proteomes" id="UP000095009"/>
    </source>
</evidence>
<dbReference type="GO" id="GO:0006402">
    <property type="term" value="P:mRNA catabolic process"/>
    <property type="evidence" value="ECO:0007669"/>
    <property type="project" value="TreeGrafter"/>
</dbReference>
<evidence type="ECO:0000256" key="3">
    <source>
        <dbReference type="ARBA" id="ARBA00022737"/>
    </source>
</evidence>
<gene>
    <name evidence="5" type="ORF">NADFUDRAFT_13590</name>
</gene>
<name>A0A1E3PE44_9ASCO</name>
<dbReference type="Gene3D" id="2.30.30.140">
    <property type="match status" value="1"/>
</dbReference>
<evidence type="ECO:0000313" key="5">
    <source>
        <dbReference type="EMBL" id="ODQ63675.1"/>
    </source>
</evidence>
<dbReference type="GO" id="GO:0031047">
    <property type="term" value="P:regulatory ncRNA-mediated gene silencing"/>
    <property type="evidence" value="ECO:0007669"/>
    <property type="project" value="InterPro"/>
</dbReference>
<dbReference type="PIRSF" id="PIRSF017179">
    <property type="entry name" value="RISC-Tudor-SN"/>
    <property type="match status" value="1"/>
</dbReference>
<dbReference type="InterPro" id="IPR016685">
    <property type="entry name" value="Silence_cplx_Nase-comp_TudorSN"/>
</dbReference>
<dbReference type="GO" id="GO:0004518">
    <property type="term" value="F:nuclease activity"/>
    <property type="evidence" value="ECO:0007669"/>
    <property type="project" value="TreeGrafter"/>
</dbReference>
<evidence type="ECO:0000259" key="4">
    <source>
        <dbReference type="PROSITE" id="PS50830"/>
    </source>
</evidence>
<dbReference type="InterPro" id="IPR035437">
    <property type="entry name" value="SNase_OB-fold_sf"/>
</dbReference>
<dbReference type="Pfam" id="PF00565">
    <property type="entry name" value="SNase"/>
    <property type="match status" value="3"/>
</dbReference>
<dbReference type="GO" id="GO:0031332">
    <property type="term" value="C:RNAi effector complex"/>
    <property type="evidence" value="ECO:0007669"/>
    <property type="project" value="InterPro"/>
</dbReference>
<feature type="non-terminal residue" evidence="5">
    <location>
        <position position="1"/>
    </location>
</feature>
<dbReference type="OrthoDB" id="10023235at2759"/>
<feature type="domain" description="TNase-like" evidence="4">
    <location>
        <begin position="1"/>
        <end position="134"/>
    </location>
</feature>
<reference evidence="5 6" key="1">
    <citation type="journal article" date="2016" name="Proc. Natl. Acad. Sci. U.S.A.">
        <title>Comparative genomics of biotechnologically important yeasts.</title>
        <authorList>
            <person name="Riley R."/>
            <person name="Haridas S."/>
            <person name="Wolfe K.H."/>
            <person name="Lopes M.R."/>
            <person name="Hittinger C.T."/>
            <person name="Goeker M."/>
            <person name="Salamov A.A."/>
            <person name="Wisecaver J.H."/>
            <person name="Long T.M."/>
            <person name="Calvey C.H."/>
            <person name="Aerts A.L."/>
            <person name="Barry K.W."/>
            <person name="Choi C."/>
            <person name="Clum A."/>
            <person name="Coughlan A.Y."/>
            <person name="Deshpande S."/>
            <person name="Douglass A.P."/>
            <person name="Hanson S.J."/>
            <person name="Klenk H.-P."/>
            <person name="LaButti K.M."/>
            <person name="Lapidus A."/>
            <person name="Lindquist E.A."/>
            <person name="Lipzen A.M."/>
            <person name="Meier-Kolthoff J.P."/>
            <person name="Ohm R.A."/>
            <person name="Otillar R.P."/>
            <person name="Pangilinan J.L."/>
            <person name="Peng Y."/>
            <person name="Rokas A."/>
            <person name="Rosa C.A."/>
            <person name="Scheuner C."/>
            <person name="Sibirny A.A."/>
            <person name="Slot J.C."/>
            <person name="Stielow J.B."/>
            <person name="Sun H."/>
            <person name="Kurtzman C.P."/>
            <person name="Blackwell M."/>
            <person name="Grigoriev I.V."/>
            <person name="Jeffries T.W."/>
        </authorList>
    </citation>
    <scope>NUCLEOTIDE SEQUENCE [LARGE SCALE GENOMIC DNA]</scope>
    <source>
        <strain evidence="5 6">DSM 6958</strain>
    </source>
</reference>
<protein>
    <recommendedName>
        <fullName evidence="4">TNase-like domain-containing protein</fullName>
    </recommendedName>
</protein>
<feature type="domain" description="TNase-like" evidence="4">
    <location>
        <begin position="156"/>
        <end position="300"/>
    </location>
</feature>
<feature type="domain" description="TNase-like" evidence="4">
    <location>
        <begin position="310"/>
        <end position="449"/>
    </location>
</feature>
<dbReference type="AlphaFoldDB" id="A0A1E3PE44"/>
<dbReference type="SUPFAM" id="SSF63748">
    <property type="entry name" value="Tudor/PWWP/MBT"/>
    <property type="match status" value="1"/>
</dbReference>
<evidence type="ECO:0000256" key="2">
    <source>
        <dbReference type="ARBA" id="ARBA00022490"/>
    </source>
</evidence>
<accession>A0A1E3PE44</accession>
<dbReference type="PROSITE" id="PS50830">
    <property type="entry name" value="TNASE_3"/>
    <property type="match status" value="4"/>
</dbReference>
<keyword evidence="6" id="KW-1185">Reference proteome</keyword>